<dbReference type="Proteomes" id="UP000315647">
    <property type="component" value="Chromosome"/>
</dbReference>
<evidence type="ECO:0000313" key="4">
    <source>
        <dbReference type="Proteomes" id="UP000315647"/>
    </source>
</evidence>
<feature type="compositionally biased region" description="Acidic residues" evidence="1">
    <location>
        <begin position="13"/>
        <end position="22"/>
    </location>
</feature>
<keyword evidence="2" id="KW-1133">Transmembrane helix</keyword>
<feature type="transmembrane region" description="Helical" evidence="2">
    <location>
        <begin position="80"/>
        <end position="103"/>
    </location>
</feature>
<dbReference type="RefSeq" id="WP_145452141.1">
    <property type="nucleotide sequence ID" value="NZ_CP037421.1"/>
</dbReference>
<evidence type="ECO:0000313" key="3">
    <source>
        <dbReference type="EMBL" id="QDT30219.1"/>
    </source>
</evidence>
<sequence>MSNPQEIGRNEQEETDEVSDQVEDQCRPRSIILYIQFINEKLLRVFKSNYIVRDTLQLFTLLLPIPVLCLLYFLDLRYPFWLRFLSGVSALLIPYLFITWQLIGGPRAIKTLNGFVELLRNNIFQDTKRLGVIVCCLSIALFFEVLFLSQDEFQNVVVRLR</sequence>
<evidence type="ECO:0000256" key="2">
    <source>
        <dbReference type="SAM" id="Phobius"/>
    </source>
</evidence>
<gene>
    <name evidence="3" type="ORF">Enr10x_55790</name>
</gene>
<accession>A0A517QEZ9</accession>
<dbReference type="AlphaFoldDB" id="A0A517QEZ9"/>
<name>A0A517QEZ9_9PLAN</name>
<feature type="region of interest" description="Disordered" evidence="1">
    <location>
        <begin position="1"/>
        <end position="22"/>
    </location>
</feature>
<keyword evidence="4" id="KW-1185">Reference proteome</keyword>
<protein>
    <submittedName>
        <fullName evidence="3">Uncharacterized protein</fullName>
    </submittedName>
</protein>
<evidence type="ECO:0000256" key="1">
    <source>
        <dbReference type="SAM" id="MobiDB-lite"/>
    </source>
</evidence>
<feature type="transmembrane region" description="Helical" evidence="2">
    <location>
        <begin position="130"/>
        <end position="149"/>
    </location>
</feature>
<feature type="transmembrane region" description="Helical" evidence="2">
    <location>
        <begin position="56"/>
        <end position="74"/>
    </location>
</feature>
<keyword evidence="2" id="KW-0472">Membrane</keyword>
<keyword evidence="2" id="KW-0812">Transmembrane</keyword>
<organism evidence="3 4">
    <name type="scientific">Gimesia panareensis</name>
    <dbReference type="NCBI Taxonomy" id="2527978"/>
    <lineage>
        <taxon>Bacteria</taxon>
        <taxon>Pseudomonadati</taxon>
        <taxon>Planctomycetota</taxon>
        <taxon>Planctomycetia</taxon>
        <taxon>Planctomycetales</taxon>
        <taxon>Planctomycetaceae</taxon>
        <taxon>Gimesia</taxon>
    </lineage>
</organism>
<reference evidence="3 4" key="1">
    <citation type="submission" date="2019-03" db="EMBL/GenBank/DDBJ databases">
        <title>Deep-cultivation of Planctomycetes and their phenomic and genomic characterization uncovers novel biology.</title>
        <authorList>
            <person name="Wiegand S."/>
            <person name="Jogler M."/>
            <person name="Boedeker C."/>
            <person name="Pinto D."/>
            <person name="Vollmers J."/>
            <person name="Rivas-Marin E."/>
            <person name="Kohn T."/>
            <person name="Peeters S.H."/>
            <person name="Heuer A."/>
            <person name="Rast P."/>
            <person name="Oberbeckmann S."/>
            <person name="Bunk B."/>
            <person name="Jeske O."/>
            <person name="Meyerdierks A."/>
            <person name="Storesund J.E."/>
            <person name="Kallscheuer N."/>
            <person name="Luecker S."/>
            <person name="Lage O.M."/>
            <person name="Pohl T."/>
            <person name="Merkel B.J."/>
            <person name="Hornburger P."/>
            <person name="Mueller R.-W."/>
            <person name="Bruemmer F."/>
            <person name="Labrenz M."/>
            <person name="Spormann A.M."/>
            <person name="Op den Camp H."/>
            <person name="Overmann J."/>
            <person name="Amann R."/>
            <person name="Jetten M.S.M."/>
            <person name="Mascher T."/>
            <person name="Medema M.H."/>
            <person name="Devos D.P."/>
            <person name="Kaster A.-K."/>
            <person name="Ovreas L."/>
            <person name="Rohde M."/>
            <person name="Galperin M.Y."/>
            <person name="Jogler C."/>
        </authorList>
    </citation>
    <scope>NUCLEOTIDE SEQUENCE [LARGE SCALE GENOMIC DNA]</scope>
    <source>
        <strain evidence="3 4">Enr10</strain>
    </source>
</reference>
<proteinExistence type="predicted"/>
<dbReference type="EMBL" id="CP037421">
    <property type="protein sequence ID" value="QDT30219.1"/>
    <property type="molecule type" value="Genomic_DNA"/>
</dbReference>